<evidence type="ECO:0000313" key="2">
    <source>
        <dbReference type="EMBL" id="BBX89203.1"/>
    </source>
</evidence>
<evidence type="ECO:0000313" key="3">
    <source>
        <dbReference type="Proteomes" id="UP000466683"/>
    </source>
</evidence>
<feature type="transmembrane region" description="Helical" evidence="1">
    <location>
        <begin position="91"/>
        <end position="108"/>
    </location>
</feature>
<reference evidence="2 3" key="1">
    <citation type="journal article" date="2019" name="Emerg. Microbes Infect.">
        <title>Comprehensive subspecies identification of 175 nontuberculous mycobacteria species based on 7547 genomic profiles.</title>
        <authorList>
            <person name="Matsumoto Y."/>
            <person name="Kinjo T."/>
            <person name="Motooka D."/>
            <person name="Nabeya D."/>
            <person name="Jung N."/>
            <person name="Uechi K."/>
            <person name="Horii T."/>
            <person name="Iida T."/>
            <person name="Fujita J."/>
            <person name="Nakamura S."/>
        </authorList>
    </citation>
    <scope>NUCLEOTIDE SEQUENCE [LARGE SCALE GENOMIC DNA]</scope>
    <source>
        <strain evidence="2 3">JCM 15653</strain>
    </source>
</reference>
<keyword evidence="1" id="KW-0472">Membrane</keyword>
<name>A0ABM7IQY0_9MYCO</name>
<feature type="transmembrane region" description="Helical" evidence="1">
    <location>
        <begin position="120"/>
        <end position="141"/>
    </location>
</feature>
<keyword evidence="1" id="KW-0812">Transmembrane</keyword>
<feature type="transmembrane region" description="Helical" evidence="1">
    <location>
        <begin position="61"/>
        <end position="79"/>
    </location>
</feature>
<evidence type="ECO:0008006" key="4">
    <source>
        <dbReference type="Google" id="ProtNLM"/>
    </source>
</evidence>
<protein>
    <recommendedName>
        <fullName evidence="4">Fe-S protein</fullName>
    </recommendedName>
</protein>
<feature type="transmembrane region" description="Helical" evidence="1">
    <location>
        <begin position="29"/>
        <end position="49"/>
    </location>
</feature>
<accession>A0ABM7IQY0</accession>
<gene>
    <name evidence="2" type="ORF">MBOE_08520</name>
</gene>
<evidence type="ECO:0000256" key="1">
    <source>
        <dbReference type="SAM" id="Phobius"/>
    </source>
</evidence>
<organism evidence="2 3">
    <name type="scientific">Mycolicibacterium boenickei</name>
    <dbReference type="NCBI Taxonomy" id="146017"/>
    <lineage>
        <taxon>Bacteria</taxon>
        <taxon>Bacillati</taxon>
        <taxon>Actinomycetota</taxon>
        <taxon>Actinomycetes</taxon>
        <taxon>Mycobacteriales</taxon>
        <taxon>Mycobacteriaceae</taxon>
        <taxon>Mycolicibacterium</taxon>
    </lineage>
</organism>
<sequence>MPMSPGSAAAGSGPQAASAAHTPTMDLLRNVVVYAHLIGFAVMVGAWIAEAAARRFLITPVMTYGMTLSLITGLALAAPWPAGIVLNYPKIGTKLIILIALGAVLGIGTARQRRAGGQPVMGLFIAAGVLPLLASAIAVLWN</sequence>
<keyword evidence="1" id="KW-1133">Transmembrane helix</keyword>
<proteinExistence type="predicted"/>
<dbReference type="EMBL" id="AP022579">
    <property type="protein sequence ID" value="BBX89203.1"/>
    <property type="molecule type" value="Genomic_DNA"/>
</dbReference>
<keyword evidence="3" id="KW-1185">Reference proteome</keyword>
<dbReference type="Proteomes" id="UP000466683">
    <property type="component" value="Chromosome"/>
</dbReference>